<dbReference type="InterPro" id="IPR011990">
    <property type="entry name" value="TPR-like_helical_dom_sf"/>
</dbReference>
<name>A0A7S3PZM7_9STRA</name>
<dbReference type="Gene3D" id="1.25.40.10">
    <property type="entry name" value="Tetratricopeptide repeat domain"/>
    <property type="match status" value="1"/>
</dbReference>
<protein>
    <submittedName>
        <fullName evidence="1">Uncharacterized protein</fullName>
    </submittedName>
</protein>
<gene>
    <name evidence="1" type="ORF">CDEB00056_LOCUS5734</name>
</gene>
<dbReference type="SUPFAM" id="SSF48452">
    <property type="entry name" value="TPR-like"/>
    <property type="match status" value="1"/>
</dbReference>
<proteinExistence type="predicted"/>
<dbReference type="AlphaFoldDB" id="A0A7S3PZM7"/>
<sequence>MGKTKGTQRRAKASVDEKLSLSAPDRDLLESLAVECASQPSSDNTFQYAFALAKSDNAQELEYSVSILDGLVKENYQHQLDCMYGAATALYLLGKYDEARVSRYT</sequence>
<reference evidence="1" key="1">
    <citation type="submission" date="2021-01" db="EMBL/GenBank/DDBJ databases">
        <authorList>
            <person name="Corre E."/>
            <person name="Pelletier E."/>
            <person name="Niang G."/>
            <person name="Scheremetjew M."/>
            <person name="Finn R."/>
            <person name="Kale V."/>
            <person name="Holt S."/>
            <person name="Cochrane G."/>
            <person name="Meng A."/>
            <person name="Brown T."/>
            <person name="Cohen L."/>
        </authorList>
    </citation>
    <scope>NUCLEOTIDE SEQUENCE</scope>
    <source>
        <strain evidence="1">MM31A-1</strain>
    </source>
</reference>
<dbReference type="EMBL" id="HBIO01007624">
    <property type="protein sequence ID" value="CAE0460893.1"/>
    <property type="molecule type" value="Transcribed_RNA"/>
</dbReference>
<accession>A0A7S3PZM7</accession>
<evidence type="ECO:0000313" key="1">
    <source>
        <dbReference type="EMBL" id="CAE0460893.1"/>
    </source>
</evidence>
<organism evidence="1">
    <name type="scientific">Chaetoceros debilis</name>
    <dbReference type="NCBI Taxonomy" id="122233"/>
    <lineage>
        <taxon>Eukaryota</taxon>
        <taxon>Sar</taxon>
        <taxon>Stramenopiles</taxon>
        <taxon>Ochrophyta</taxon>
        <taxon>Bacillariophyta</taxon>
        <taxon>Coscinodiscophyceae</taxon>
        <taxon>Chaetocerotophycidae</taxon>
        <taxon>Chaetocerotales</taxon>
        <taxon>Chaetocerotaceae</taxon>
        <taxon>Chaetoceros</taxon>
    </lineage>
</organism>